<gene>
    <name evidence="2" type="ORF">BCR34DRAFT_592857</name>
</gene>
<proteinExistence type="predicted"/>
<feature type="compositionally biased region" description="Polar residues" evidence="1">
    <location>
        <begin position="436"/>
        <end position="456"/>
    </location>
</feature>
<reference evidence="2 3" key="1">
    <citation type="submission" date="2016-07" db="EMBL/GenBank/DDBJ databases">
        <title>Pervasive Adenine N6-methylation of Active Genes in Fungi.</title>
        <authorList>
            <consortium name="DOE Joint Genome Institute"/>
            <person name="Mondo S.J."/>
            <person name="Dannebaum R.O."/>
            <person name="Kuo R.C."/>
            <person name="Labutti K."/>
            <person name="Haridas S."/>
            <person name="Kuo A."/>
            <person name="Salamov A."/>
            <person name="Ahrendt S.R."/>
            <person name="Lipzen A."/>
            <person name="Sullivan W."/>
            <person name="Andreopoulos W.B."/>
            <person name="Clum A."/>
            <person name="Lindquist E."/>
            <person name="Daum C."/>
            <person name="Ramamoorthy G.K."/>
            <person name="Gryganskyi A."/>
            <person name="Culley D."/>
            <person name="Magnuson J.K."/>
            <person name="James T.Y."/>
            <person name="O'Malley M.A."/>
            <person name="Stajich J.E."/>
            <person name="Spatafora J.W."/>
            <person name="Visel A."/>
            <person name="Grigoriev I.V."/>
        </authorList>
    </citation>
    <scope>NUCLEOTIDE SEQUENCE [LARGE SCALE GENOMIC DNA]</scope>
    <source>
        <strain evidence="2 3">CBS 115471</strain>
    </source>
</reference>
<comment type="caution">
    <text evidence="2">The sequence shown here is derived from an EMBL/GenBank/DDBJ whole genome shotgun (WGS) entry which is preliminary data.</text>
</comment>
<dbReference type="STRING" id="1231657.A0A1Y1YNF5"/>
<feature type="compositionally biased region" description="Polar residues" evidence="1">
    <location>
        <begin position="19"/>
        <end position="29"/>
    </location>
</feature>
<feature type="region of interest" description="Disordered" evidence="1">
    <location>
        <begin position="1"/>
        <end position="77"/>
    </location>
</feature>
<feature type="region of interest" description="Disordered" evidence="1">
    <location>
        <begin position="351"/>
        <end position="499"/>
    </location>
</feature>
<feature type="compositionally biased region" description="Basic and acidic residues" evidence="1">
    <location>
        <begin position="623"/>
        <end position="632"/>
    </location>
</feature>
<protein>
    <submittedName>
        <fullName evidence="2">Uncharacterized protein</fullName>
    </submittedName>
</protein>
<dbReference type="OrthoDB" id="5404004at2759"/>
<feature type="compositionally biased region" description="Polar residues" evidence="1">
    <location>
        <begin position="53"/>
        <end position="65"/>
    </location>
</feature>
<organism evidence="2 3">
    <name type="scientific">Clohesyomyces aquaticus</name>
    <dbReference type="NCBI Taxonomy" id="1231657"/>
    <lineage>
        <taxon>Eukaryota</taxon>
        <taxon>Fungi</taxon>
        <taxon>Dikarya</taxon>
        <taxon>Ascomycota</taxon>
        <taxon>Pezizomycotina</taxon>
        <taxon>Dothideomycetes</taxon>
        <taxon>Pleosporomycetidae</taxon>
        <taxon>Pleosporales</taxon>
        <taxon>Lindgomycetaceae</taxon>
        <taxon>Clohesyomyces</taxon>
    </lineage>
</organism>
<accession>A0A1Y1YNF5</accession>
<feature type="compositionally biased region" description="Basic and acidic residues" evidence="1">
    <location>
        <begin position="468"/>
        <end position="477"/>
    </location>
</feature>
<feature type="compositionally biased region" description="Polar residues" evidence="1">
    <location>
        <begin position="480"/>
        <end position="489"/>
    </location>
</feature>
<keyword evidence="3" id="KW-1185">Reference proteome</keyword>
<evidence type="ECO:0000256" key="1">
    <source>
        <dbReference type="SAM" id="MobiDB-lite"/>
    </source>
</evidence>
<dbReference type="EMBL" id="MCFA01000196">
    <property type="protein sequence ID" value="ORX99541.1"/>
    <property type="molecule type" value="Genomic_DNA"/>
</dbReference>
<feature type="region of interest" description="Disordered" evidence="1">
    <location>
        <begin position="251"/>
        <end position="325"/>
    </location>
</feature>
<evidence type="ECO:0000313" key="2">
    <source>
        <dbReference type="EMBL" id="ORX99541.1"/>
    </source>
</evidence>
<feature type="region of interest" description="Disordered" evidence="1">
    <location>
        <begin position="610"/>
        <end position="633"/>
    </location>
</feature>
<feature type="region of interest" description="Disordered" evidence="1">
    <location>
        <begin position="528"/>
        <end position="561"/>
    </location>
</feature>
<dbReference type="Proteomes" id="UP000193144">
    <property type="component" value="Unassembled WGS sequence"/>
</dbReference>
<evidence type="ECO:0000313" key="3">
    <source>
        <dbReference type="Proteomes" id="UP000193144"/>
    </source>
</evidence>
<feature type="compositionally biased region" description="Polar residues" evidence="1">
    <location>
        <begin position="549"/>
        <end position="559"/>
    </location>
</feature>
<sequence length="653" mass="71235">MAKMLGRSKSLRMLRGFQKDTNQQENGKSTPPDLQFDSDRLRAATPVTRADSRSATPDISSQRPRTSGGPGDRGKLFHKKVAPIAPLSDSEASTNFPFPSPSKSSTVLYTAEVHEDREGIIGIALGSPTMAQHWNNAVRTPQDSFVFSNSPRTITHISSSNTFAEPFENKQEAPKPKISRWKSFFGKKNQASYQQQQGEPFYKVQPVASPERADSHHDAESLDSYIIPRDDARSASPAIFKRNIRQSRAIPNGAIKPFSERPRAMTLADNPQGMPKASLIRSASSPRPPPKDDWNSSPTIPQVVISKGSPKDGAYKSPMSANGEKPLLDVDIPRIEMERYSVMFGSLLQPSSRSSNLLVRRQGNSEKLKPLNELSVKKDQEATNGSLKPQRRATSPSIPKSPGVSFSLFPQPTESRDGRAPSPRVVSLHRPRPLQRSKTAPASSPNRQNFPGTPVSSDGGAKGAFQDQRPENDHEGMKTQLLTPTPSTRHSFDSDSEEVTLAVASARTANVPAWKPSVDEPEWEIVSKPSKRAPVSQDAPSSAPLECSGTHTTPKSKTQIILDAGPRSADTVAPRNAPQATIGLARQVSVSRTAGFQRADLLRPVLVKAMTDSSPTPSPSSIHSERLVDRKPLTPTLVELKNRKSQRVQLVDA</sequence>
<feature type="compositionally biased region" description="Basic and acidic residues" evidence="1">
    <location>
        <begin position="363"/>
        <end position="381"/>
    </location>
</feature>
<name>A0A1Y1YNF5_9PLEO</name>
<feature type="compositionally biased region" description="Polar residues" evidence="1">
    <location>
        <begin position="382"/>
        <end position="398"/>
    </location>
</feature>
<dbReference type="AlphaFoldDB" id="A0A1Y1YNF5"/>